<dbReference type="InterPro" id="IPR037992">
    <property type="entry name" value="TRAPPC6/Trs33"/>
</dbReference>
<dbReference type="CDD" id="cd14944">
    <property type="entry name" value="TRAPPC6A_Trs33"/>
    <property type="match status" value="1"/>
</dbReference>
<evidence type="ECO:0000256" key="1">
    <source>
        <dbReference type="ARBA" id="ARBA00006218"/>
    </source>
</evidence>
<feature type="compositionally biased region" description="Low complexity" evidence="2">
    <location>
        <begin position="84"/>
        <end position="98"/>
    </location>
</feature>
<dbReference type="AlphaFoldDB" id="A0A9P6ALF5"/>
<dbReference type="InterPro" id="IPR024096">
    <property type="entry name" value="NO_sig/Golgi_transp_ligand-bd"/>
</dbReference>
<dbReference type="InterPro" id="IPR007194">
    <property type="entry name" value="TRAPP_component"/>
</dbReference>
<dbReference type="GO" id="GO:0006888">
    <property type="term" value="P:endoplasmic reticulum to Golgi vesicle-mediated transport"/>
    <property type="evidence" value="ECO:0007669"/>
    <property type="project" value="TreeGrafter"/>
</dbReference>
<dbReference type="Pfam" id="PF04051">
    <property type="entry name" value="TRAPP"/>
    <property type="match status" value="1"/>
</dbReference>
<sequence>MSRLPTHNPSSTSLPSAAQTLTDPEPKQVDAAVLDYLLIELTNTLKHSAAVANKRLKEREAELIKAGLLAPPLPRKDHPGVRDSMNSTTSSTSNRNNNAKPLDETEEAVRVRLENIGMAVGGNLAERLSRSRSTRFADPLDTVKFLCKDVWSAIWDKPVDNLRTNHRGIYVLQDNSFKPLLRISSSQGSQEALRRSRLYLAYPTGLIKGALQRLGLLGVVLPETTTLPQCTFQVKQPKASS</sequence>
<dbReference type="Gene3D" id="3.30.1380.20">
    <property type="entry name" value="Trafficking protein particle complex subunit 3"/>
    <property type="match status" value="1"/>
</dbReference>
<dbReference type="PANTHER" id="PTHR12817">
    <property type="entry name" value="TRAFFICKING PROTEIN PARTICLE COMPLEX SUBUNIT 6B"/>
    <property type="match status" value="1"/>
</dbReference>
<dbReference type="Proteomes" id="UP000886523">
    <property type="component" value="Unassembled WGS sequence"/>
</dbReference>
<comment type="caution">
    <text evidence="3">The sequence shown here is derived from an EMBL/GenBank/DDBJ whole genome shotgun (WGS) entry which is preliminary data.</text>
</comment>
<accession>A0A9P6ALF5</accession>
<proteinExistence type="inferred from homology"/>
<dbReference type="SUPFAM" id="SSF111126">
    <property type="entry name" value="Ligand-binding domain in the NO signalling and Golgi transport"/>
    <property type="match status" value="1"/>
</dbReference>
<dbReference type="GO" id="GO:0030008">
    <property type="term" value="C:TRAPP complex"/>
    <property type="evidence" value="ECO:0007669"/>
    <property type="project" value="TreeGrafter"/>
</dbReference>
<protein>
    <recommendedName>
        <fullName evidence="5">Transport protein particle component</fullName>
    </recommendedName>
</protein>
<reference evidence="3" key="1">
    <citation type="journal article" date="2020" name="Nat. Commun.">
        <title>Large-scale genome sequencing of mycorrhizal fungi provides insights into the early evolution of symbiotic traits.</title>
        <authorList>
            <person name="Miyauchi S."/>
            <person name="Kiss E."/>
            <person name="Kuo A."/>
            <person name="Drula E."/>
            <person name="Kohler A."/>
            <person name="Sanchez-Garcia M."/>
            <person name="Morin E."/>
            <person name="Andreopoulos B."/>
            <person name="Barry K.W."/>
            <person name="Bonito G."/>
            <person name="Buee M."/>
            <person name="Carver A."/>
            <person name="Chen C."/>
            <person name="Cichocki N."/>
            <person name="Clum A."/>
            <person name="Culley D."/>
            <person name="Crous P.W."/>
            <person name="Fauchery L."/>
            <person name="Girlanda M."/>
            <person name="Hayes R.D."/>
            <person name="Keri Z."/>
            <person name="LaButti K."/>
            <person name="Lipzen A."/>
            <person name="Lombard V."/>
            <person name="Magnuson J."/>
            <person name="Maillard F."/>
            <person name="Murat C."/>
            <person name="Nolan M."/>
            <person name="Ohm R.A."/>
            <person name="Pangilinan J."/>
            <person name="Pereira M.F."/>
            <person name="Perotto S."/>
            <person name="Peter M."/>
            <person name="Pfister S."/>
            <person name="Riley R."/>
            <person name="Sitrit Y."/>
            <person name="Stielow J.B."/>
            <person name="Szollosi G."/>
            <person name="Zifcakova L."/>
            <person name="Stursova M."/>
            <person name="Spatafora J.W."/>
            <person name="Tedersoo L."/>
            <person name="Vaario L.M."/>
            <person name="Yamada A."/>
            <person name="Yan M."/>
            <person name="Wang P."/>
            <person name="Xu J."/>
            <person name="Bruns T."/>
            <person name="Baldrian P."/>
            <person name="Vilgalys R."/>
            <person name="Dunand C."/>
            <person name="Henrissat B."/>
            <person name="Grigoriev I.V."/>
            <person name="Hibbett D."/>
            <person name="Nagy L.G."/>
            <person name="Martin F.M."/>
        </authorList>
    </citation>
    <scope>NUCLEOTIDE SEQUENCE</scope>
    <source>
        <strain evidence="3">UP504</strain>
    </source>
</reference>
<evidence type="ECO:0000313" key="3">
    <source>
        <dbReference type="EMBL" id="KAF9508024.1"/>
    </source>
</evidence>
<feature type="region of interest" description="Disordered" evidence="2">
    <location>
        <begin position="70"/>
        <end position="104"/>
    </location>
</feature>
<feature type="region of interest" description="Disordered" evidence="2">
    <location>
        <begin position="1"/>
        <end position="24"/>
    </location>
</feature>
<gene>
    <name evidence="3" type="ORF">BS47DRAFT_256472</name>
</gene>
<organism evidence="3 4">
    <name type="scientific">Hydnum rufescens UP504</name>
    <dbReference type="NCBI Taxonomy" id="1448309"/>
    <lineage>
        <taxon>Eukaryota</taxon>
        <taxon>Fungi</taxon>
        <taxon>Dikarya</taxon>
        <taxon>Basidiomycota</taxon>
        <taxon>Agaricomycotina</taxon>
        <taxon>Agaricomycetes</taxon>
        <taxon>Cantharellales</taxon>
        <taxon>Hydnaceae</taxon>
        <taxon>Hydnum</taxon>
    </lineage>
</organism>
<evidence type="ECO:0008006" key="5">
    <source>
        <dbReference type="Google" id="ProtNLM"/>
    </source>
</evidence>
<evidence type="ECO:0000256" key="2">
    <source>
        <dbReference type="SAM" id="MobiDB-lite"/>
    </source>
</evidence>
<keyword evidence="4" id="KW-1185">Reference proteome</keyword>
<evidence type="ECO:0000313" key="4">
    <source>
        <dbReference type="Proteomes" id="UP000886523"/>
    </source>
</evidence>
<dbReference type="EMBL" id="MU129067">
    <property type="protein sequence ID" value="KAF9508024.1"/>
    <property type="molecule type" value="Genomic_DNA"/>
</dbReference>
<dbReference type="GO" id="GO:0005802">
    <property type="term" value="C:trans-Golgi network"/>
    <property type="evidence" value="ECO:0007669"/>
    <property type="project" value="TreeGrafter"/>
</dbReference>
<dbReference type="GO" id="GO:0005801">
    <property type="term" value="C:cis-Golgi network"/>
    <property type="evidence" value="ECO:0007669"/>
    <property type="project" value="TreeGrafter"/>
</dbReference>
<feature type="compositionally biased region" description="Polar residues" evidence="2">
    <location>
        <begin position="1"/>
        <end position="22"/>
    </location>
</feature>
<dbReference type="OrthoDB" id="941624at2759"/>
<dbReference type="PANTHER" id="PTHR12817:SF0">
    <property type="entry name" value="GEO08327P1"/>
    <property type="match status" value="1"/>
</dbReference>
<comment type="similarity">
    <text evidence="1">Belongs to the TRAPP small subunits family. BET3 subfamily.</text>
</comment>
<name>A0A9P6ALF5_9AGAM</name>